<dbReference type="RefSeq" id="XP_025556456.1">
    <property type="nucleotide sequence ID" value="XM_025696108.1"/>
</dbReference>
<dbReference type="AlphaFoldDB" id="A0A395IAR0"/>
<evidence type="ECO:0000256" key="1">
    <source>
        <dbReference type="SAM" id="MobiDB-lite"/>
    </source>
</evidence>
<name>A0A395IAR0_ASPHC</name>
<dbReference type="Proteomes" id="UP000248961">
    <property type="component" value="Unassembled WGS sequence"/>
</dbReference>
<proteinExistence type="predicted"/>
<protein>
    <submittedName>
        <fullName evidence="2">Uncharacterized protein</fullName>
    </submittedName>
</protein>
<evidence type="ECO:0000313" key="3">
    <source>
        <dbReference type="Proteomes" id="UP000248961"/>
    </source>
</evidence>
<keyword evidence="3" id="KW-1185">Reference proteome</keyword>
<dbReference type="EMBL" id="KZ824267">
    <property type="protein sequence ID" value="RAL17302.1"/>
    <property type="molecule type" value="Genomic_DNA"/>
</dbReference>
<organism evidence="2 3">
    <name type="scientific">Aspergillus homomorphus (strain CBS 101889)</name>
    <dbReference type="NCBI Taxonomy" id="1450537"/>
    <lineage>
        <taxon>Eukaryota</taxon>
        <taxon>Fungi</taxon>
        <taxon>Dikarya</taxon>
        <taxon>Ascomycota</taxon>
        <taxon>Pezizomycotina</taxon>
        <taxon>Eurotiomycetes</taxon>
        <taxon>Eurotiomycetidae</taxon>
        <taxon>Eurotiales</taxon>
        <taxon>Aspergillaceae</taxon>
        <taxon>Aspergillus</taxon>
        <taxon>Aspergillus subgen. Circumdati</taxon>
    </lineage>
</organism>
<feature type="compositionally biased region" description="Low complexity" evidence="1">
    <location>
        <begin position="47"/>
        <end position="70"/>
    </location>
</feature>
<accession>A0A395IAR0</accession>
<sequence length="228" mass="25408">MSYPRRLLQVAKTASGRPRAQSMGLQDALEQYHYPYCRTRSPTAPGTSLSTSSVYRSTSASSHSARSSSRPQAVTQVCTLAPKDYTGEEPCPTNKPGICCPCERNSPTRNMAPQNGVQLIFTPASLLGQLRRPEERPNVSELASLAFEFRNDYATILAYADAYEEEHSQAMVESMEAGRSHLRTMKIPGAGDRRYLGFIEFSHTQHVLQTGDRLEINFDPEDETWESP</sequence>
<dbReference type="GeneID" id="37200397"/>
<reference evidence="2 3" key="1">
    <citation type="submission" date="2018-02" db="EMBL/GenBank/DDBJ databases">
        <title>The genomes of Aspergillus section Nigri reveals drivers in fungal speciation.</title>
        <authorList>
            <consortium name="DOE Joint Genome Institute"/>
            <person name="Vesth T.C."/>
            <person name="Nybo J."/>
            <person name="Theobald S."/>
            <person name="Brandl J."/>
            <person name="Frisvad J.C."/>
            <person name="Nielsen K.F."/>
            <person name="Lyhne E.K."/>
            <person name="Kogle M.E."/>
            <person name="Kuo A."/>
            <person name="Riley R."/>
            <person name="Clum A."/>
            <person name="Nolan M."/>
            <person name="Lipzen A."/>
            <person name="Salamov A."/>
            <person name="Henrissat B."/>
            <person name="Wiebenga A."/>
            <person name="De vries R.P."/>
            <person name="Grigoriev I.V."/>
            <person name="Mortensen U.H."/>
            <person name="Andersen M.R."/>
            <person name="Baker S.E."/>
        </authorList>
    </citation>
    <scope>NUCLEOTIDE SEQUENCE [LARGE SCALE GENOMIC DNA]</scope>
    <source>
        <strain evidence="2 3">CBS 101889</strain>
    </source>
</reference>
<dbReference type="VEuPathDB" id="FungiDB:BO97DRAFT_409759"/>
<evidence type="ECO:0000313" key="2">
    <source>
        <dbReference type="EMBL" id="RAL17302.1"/>
    </source>
</evidence>
<dbReference type="OrthoDB" id="3564277at2759"/>
<feature type="region of interest" description="Disordered" evidence="1">
    <location>
        <begin position="40"/>
        <end position="72"/>
    </location>
</feature>
<gene>
    <name evidence="2" type="ORF">BO97DRAFT_409759</name>
</gene>